<dbReference type="Proteomes" id="UP000754710">
    <property type="component" value="Unassembled WGS sequence"/>
</dbReference>
<evidence type="ECO:0000256" key="1">
    <source>
        <dbReference type="ARBA" id="ARBA00009013"/>
    </source>
</evidence>
<dbReference type="PANTHER" id="PTHR33495">
    <property type="entry name" value="ANTI-SIGMA FACTOR ANTAGONIST TM_1081-RELATED-RELATED"/>
    <property type="match status" value="1"/>
</dbReference>
<comment type="similarity">
    <text evidence="1 2">Belongs to the anti-sigma-factor antagonist family.</text>
</comment>
<dbReference type="NCBIfam" id="TIGR00377">
    <property type="entry name" value="ant_ant_sig"/>
    <property type="match status" value="1"/>
</dbReference>
<dbReference type="InterPro" id="IPR002645">
    <property type="entry name" value="STAS_dom"/>
</dbReference>
<name>A0ABS7RPR4_9ACTN</name>
<accession>A0ABS7RPR4</accession>
<evidence type="ECO:0000313" key="5">
    <source>
        <dbReference type="Proteomes" id="UP000754710"/>
    </source>
</evidence>
<organism evidence="4 5">
    <name type="scientific">Nocardioides jiangsuensis</name>
    <dbReference type="NCBI Taxonomy" id="2866161"/>
    <lineage>
        <taxon>Bacteria</taxon>
        <taxon>Bacillati</taxon>
        <taxon>Actinomycetota</taxon>
        <taxon>Actinomycetes</taxon>
        <taxon>Propionibacteriales</taxon>
        <taxon>Nocardioidaceae</taxon>
        <taxon>Nocardioides</taxon>
    </lineage>
</organism>
<sequence length="116" mass="12858">MLLEVDVQNHGEHTVVTARGEVDYATSPLLRDTINDLVVDGRIHLVLDFSEVSFLDSTGLGALIGARRRVHTFKGSLALVFTGDHLRKLFRITNLEKVFTIHASLDDALPQDARAH</sequence>
<keyword evidence="5" id="KW-1185">Reference proteome</keyword>
<dbReference type="InterPro" id="IPR036513">
    <property type="entry name" value="STAS_dom_sf"/>
</dbReference>
<dbReference type="RefSeq" id="WP_221025281.1">
    <property type="nucleotide sequence ID" value="NZ_JAIEZQ010000002.1"/>
</dbReference>
<dbReference type="Gene3D" id="3.30.750.24">
    <property type="entry name" value="STAS domain"/>
    <property type="match status" value="1"/>
</dbReference>
<evidence type="ECO:0000256" key="2">
    <source>
        <dbReference type="RuleBase" id="RU003749"/>
    </source>
</evidence>
<reference evidence="4 5" key="1">
    <citation type="submission" date="2021-08" db="EMBL/GenBank/DDBJ databases">
        <title>Nocardioides bacterium WL0053 sp. nov., isolated from the sediment.</title>
        <authorList>
            <person name="Wang L."/>
            <person name="Zhang D."/>
            <person name="Zhang A."/>
        </authorList>
    </citation>
    <scope>NUCLEOTIDE SEQUENCE [LARGE SCALE GENOMIC DNA]</scope>
    <source>
        <strain evidence="4 5">WL0053</strain>
    </source>
</reference>
<evidence type="ECO:0000259" key="3">
    <source>
        <dbReference type="PROSITE" id="PS50801"/>
    </source>
</evidence>
<dbReference type="PANTHER" id="PTHR33495:SF2">
    <property type="entry name" value="ANTI-SIGMA FACTOR ANTAGONIST TM_1081-RELATED"/>
    <property type="match status" value="1"/>
</dbReference>
<dbReference type="CDD" id="cd07043">
    <property type="entry name" value="STAS_anti-anti-sigma_factors"/>
    <property type="match status" value="1"/>
</dbReference>
<dbReference type="PROSITE" id="PS50801">
    <property type="entry name" value="STAS"/>
    <property type="match status" value="1"/>
</dbReference>
<comment type="caution">
    <text evidence="4">The sequence shown here is derived from an EMBL/GenBank/DDBJ whole genome shotgun (WGS) entry which is preliminary data.</text>
</comment>
<proteinExistence type="inferred from homology"/>
<feature type="domain" description="STAS" evidence="3">
    <location>
        <begin position="3"/>
        <end position="112"/>
    </location>
</feature>
<protein>
    <recommendedName>
        <fullName evidence="2">Anti-sigma factor antagonist</fullName>
    </recommendedName>
</protein>
<dbReference type="SUPFAM" id="SSF52091">
    <property type="entry name" value="SpoIIaa-like"/>
    <property type="match status" value="1"/>
</dbReference>
<dbReference type="EMBL" id="JAIEZQ010000002">
    <property type="protein sequence ID" value="MBY9075547.1"/>
    <property type="molecule type" value="Genomic_DNA"/>
</dbReference>
<dbReference type="InterPro" id="IPR003658">
    <property type="entry name" value="Anti-sigma_ant"/>
</dbReference>
<dbReference type="Pfam" id="PF01740">
    <property type="entry name" value="STAS"/>
    <property type="match status" value="1"/>
</dbReference>
<gene>
    <name evidence="4" type="ORF">K1X13_12010</name>
</gene>
<evidence type="ECO:0000313" key="4">
    <source>
        <dbReference type="EMBL" id="MBY9075547.1"/>
    </source>
</evidence>